<dbReference type="GO" id="GO:0016791">
    <property type="term" value="F:phosphatase activity"/>
    <property type="evidence" value="ECO:0007669"/>
    <property type="project" value="TreeGrafter"/>
</dbReference>
<keyword evidence="5" id="KW-1185">Reference proteome</keyword>
<keyword evidence="2" id="KW-0472">Membrane</keyword>
<dbReference type="InterPro" id="IPR052016">
    <property type="entry name" value="Bact_Sigma-Reg"/>
</dbReference>
<protein>
    <submittedName>
        <fullName evidence="4">Serine/threonine-protein phosphatase</fullName>
    </submittedName>
</protein>
<evidence type="ECO:0000313" key="5">
    <source>
        <dbReference type="Proteomes" id="UP001142374"/>
    </source>
</evidence>
<organism evidence="4 5">
    <name type="scientific">Streptomyces telluris</name>
    <dbReference type="NCBI Taxonomy" id="2720021"/>
    <lineage>
        <taxon>Bacteria</taxon>
        <taxon>Bacillati</taxon>
        <taxon>Actinomycetota</taxon>
        <taxon>Actinomycetes</taxon>
        <taxon>Kitasatosporales</taxon>
        <taxon>Streptomycetaceae</taxon>
        <taxon>Streptomyces</taxon>
    </lineage>
</organism>
<dbReference type="InterPro" id="IPR001932">
    <property type="entry name" value="PPM-type_phosphatase-like_dom"/>
</dbReference>
<dbReference type="PANTHER" id="PTHR43156:SF2">
    <property type="entry name" value="STAGE II SPORULATION PROTEIN E"/>
    <property type="match status" value="1"/>
</dbReference>
<dbReference type="FunFam" id="3.60.40.10:FF:000058">
    <property type="entry name" value="Stage II sporulation protein E"/>
    <property type="match status" value="1"/>
</dbReference>
<proteinExistence type="predicted"/>
<keyword evidence="2" id="KW-0812">Transmembrane</keyword>
<feature type="domain" description="PPM-type phosphatase" evidence="3">
    <location>
        <begin position="147"/>
        <end position="360"/>
    </location>
</feature>
<dbReference type="EMBL" id="JANIID010000008">
    <property type="protein sequence ID" value="MCQ8770406.1"/>
    <property type="molecule type" value="Genomic_DNA"/>
</dbReference>
<sequence length="362" mass="37949">MTHVTGPDGQPQAPRLPHRARLLVVAAYVLLGTAVVMDLASDPRWTVSPVLATAPVLAGFGSRKALVPMLVGLGALVLVAPLALADDEVPLLVHLTSGFTVLAITCVSTANVLLVATRERELLQSRSVAEAAQQTLLRPPPERLDGLRVAVRYLAAAAEARVGGDLYETLATPFGTRLLLGDVRGKGLSAIDTAAAVLGTFREAAQVEPSLAAVAGRLDAAMCRRRPGEEFVTAVLVQVAGPGRAELVNCGHLPPLLCRAGRVREVPAPVPQPPLALLGMVGDAYRGQAFVFERGDLLLLYTDGVTEARDAAGRFYPLAERLAGMPESAPAALLDRVVADLLAYAGGELSDDAALLAVRREQ</sequence>
<feature type="transmembrane region" description="Helical" evidence="2">
    <location>
        <begin position="91"/>
        <end position="116"/>
    </location>
</feature>
<evidence type="ECO:0000256" key="2">
    <source>
        <dbReference type="SAM" id="Phobius"/>
    </source>
</evidence>
<dbReference type="PANTHER" id="PTHR43156">
    <property type="entry name" value="STAGE II SPORULATION PROTEIN E-RELATED"/>
    <property type="match status" value="1"/>
</dbReference>
<feature type="transmembrane region" description="Helical" evidence="2">
    <location>
        <begin position="65"/>
        <end position="85"/>
    </location>
</feature>
<dbReference type="RefSeq" id="WP_168095977.1">
    <property type="nucleotide sequence ID" value="NZ_JAATER010000530.1"/>
</dbReference>
<dbReference type="SMART" id="SM00331">
    <property type="entry name" value="PP2C_SIG"/>
    <property type="match status" value="1"/>
</dbReference>
<evidence type="ECO:0000313" key="4">
    <source>
        <dbReference type="EMBL" id="MCQ8770406.1"/>
    </source>
</evidence>
<dbReference type="Proteomes" id="UP001142374">
    <property type="component" value="Unassembled WGS sequence"/>
</dbReference>
<reference evidence="4" key="1">
    <citation type="submission" date="2022-06" db="EMBL/GenBank/DDBJ databases">
        <title>WGS of actinobacteria.</title>
        <authorList>
            <person name="Thawai C."/>
        </authorList>
    </citation>
    <scope>NUCLEOTIDE SEQUENCE</scope>
    <source>
        <strain evidence="4">AA8</strain>
    </source>
</reference>
<gene>
    <name evidence="4" type="ORF">NQU55_11515</name>
</gene>
<dbReference type="Pfam" id="PF07228">
    <property type="entry name" value="SpoIIE"/>
    <property type="match status" value="1"/>
</dbReference>
<evidence type="ECO:0000259" key="3">
    <source>
        <dbReference type="SMART" id="SM00331"/>
    </source>
</evidence>
<feature type="transmembrane region" description="Helical" evidence="2">
    <location>
        <begin position="20"/>
        <end position="40"/>
    </location>
</feature>
<dbReference type="SUPFAM" id="SSF81606">
    <property type="entry name" value="PP2C-like"/>
    <property type="match status" value="1"/>
</dbReference>
<accession>A0A9X2LFL1</accession>
<dbReference type="Gene3D" id="3.60.40.10">
    <property type="entry name" value="PPM-type phosphatase domain"/>
    <property type="match status" value="1"/>
</dbReference>
<keyword evidence="1" id="KW-0378">Hydrolase</keyword>
<name>A0A9X2LFL1_9ACTN</name>
<evidence type="ECO:0000256" key="1">
    <source>
        <dbReference type="ARBA" id="ARBA00022801"/>
    </source>
</evidence>
<keyword evidence="2" id="KW-1133">Transmembrane helix</keyword>
<dbReference type="InterPro" id="IPR036457">
    <property type="entry name" value="PPM-type-like_dom_sf"/>
</dbReference>
<dbReference type="AlphaFoldDB" id="A0A9X2LFL1"/>
<comment type="caution">
    <text evidence="4">The sequence shown here is derived from an EMBL/GenBank/DDBJ whole genome shotgun (WGS) entry which is preliminary data.</text>
</comment>